<keyword evidence="3" id="KW-1185">Reference proteome</keyword>
<dbReference type="AlphaFoldDB" id="A0A8S1S5W4"/>
<name>A0A8S1S5W4_PAROT</name>
<keyword evidence="1" id="KW-0472">Membrane</keyword>
<sequence>MPFQSSSAKLELKPKFIESKTTLTEIYIYRKISVIGQHLFVDHKGMNLKMKIDQIYIILILMNQILILYDCRIQNL</sequence>
<evidence type="ECO:0000256" key="1">
    <source>
        <dbReference type="SAM" id="Phobius"/>
    </source>
</evidence>
<feature type="transmembrane region" description="Helical" evidence="1">
    <location>
        <begin position="54"/>
        <end position="71"/>
    </location>
</feature>
<gene>
    <name evidence="2" type="ORF">POCTA_138.1.T0060133</name>
</gene>
<accession>A0A8S1S5W4</accession>
<dbReference type="EMBL" id="CAJJDP010000005">
    <property type="protein sequence ID" value="CAD8134963.1"/>
    <property type="molecule type" value="Genomic_DNA"/>
</dbReference>
<protein>
    <submittedName>
        <fullName evidence="2">Uncharacterized protein</fullName>
    </submittedName>
</protein>
<reference evidence="2" key="1">
    <citation type="submission" date="2021-01" db="EMBL/GenBank/DDBJ databases">
        <authorList>
            <consortium name="Genoscope - CEA"/>
            <person name="William W."/>
        </authorList>
    </citation>
    <scope>NUCLEOTIDE SEQUENCE</scope>
</reference>
<keyword evidence="1" id="KW-1133">Transmembrane helix</keyword>
<evidence type="ECO:0000313" key="3">
    <source>
        <dbReference type="Proteomes" id="UP000683925"/>
    </source>
</evidence>
<proteinExistence type="predicted"/>
<comment type="caution">
    <text evidence="2">The sequence shown here is derived from an EMBL/GenBank/DDBJ whole genome shotgun (WGS) entry which is preliminary data.</text>
</comment>
<dbReference type="Proteomes" id="UP000683925">
    <property type="component" value="Unassembled WGS sequence"/>
</dbReference>
<keyword evidence="1" id="KW-0812">Transmembrane</keyword>
<organism evidence="2 3">
    <name type="scientific">Paramecium octaurelia</name>
    <dbReference type="NCBI Taxonomy" id="43137"/>
    <lineage>
        <taxon>Eukaryota</taxon>
        <taxon>Sar</taxon>
        <taxon>Alveolata</taxon>
        <taxon>Ciliophora</taxon>
        <taxon>Intramacronucleata</taxon>
        <taxon>Oligohymenophorea</taxon>
        <taxon>Peniculida</taxon>
        <taxon>Parameciidae</taxon>
        <taxon>Paramecium</taxon>
    </lineage>
</organism>
<evidence type="ECO:0000313" key="2">
    <source>
        <dbReference type="EMBL" id="CAD8134963.1"/>
    </source>
</evidence>